<comment type="similarity">
    <text evidence="2 7">Belongs to the nonaspanin (TM9SF) (TC 9.A.2) family.</text>
</comment>
<feature type="transmembrane region" description="Helical" evidence="7">
    <location>
        <begin position="280"/>
        <end position="302"/>
    </location>
</feature>
<evidence type="ECO:0000313" key="9">
    <source>
        <dbReference type="Proteomes" id="UP000019149"/>
    </source>
</evidence>
<evidence type="ECO:0000256" key="5">
    <source>
        <dbReference type="ARBA" id="ARBA00022989"/>
    </source>
</evidence>
<dbReference type="GO" id="GO:0016020">
    <property type="term" value="C:membrane"/>
    <property type="evidence" value="ECO:0007669"/>
    <property type="project" value="UniProtKB-SubCell"/>
</dbReference>
<keyword evidence="6 7" id="KW-0472">Membrane</keyword>
<comment type="caution">
    <text evidence="8">The sequence shown here is derived from an EMBL/GenBank/DDBJ whole genome shotgun (WGS) entry which is preliminary data.</text>
</comment>
<dbReference type="PANTHER" id="PTHR10766">
    <property type="entry name" value="TRANSMEMBRANE 9 SUPERFAMILY PROTEIN"/>
    <property type="match status" value="1"/>
</dbReference>
<feature type="signal peptide" evidence="7">
    <location>
        <begin position="1"/>
        <end position="18"/>
    </location>
</feature>
<reference evidence="8 9" key="1">
    <citation type="journal article" date="2013" name="Nat. Genet.">
        <title>The genome of the hydatid tapeworm Echinococcus granulosus.</title>
        <authorList>
            <person name="Zheng H."/>
            <person name="Zhang W."/>
            <person name="Zhang L."/>
            <person name="Zhang Z."/>
            <person name="Li J."/>
            <person name="Lu G."/>
            <person name="Zhu Y."/>
            <person name="Wang Y."/>
            <person name="Huang Y."/>
            <person name="Liu J."/>
            <person name="Kang H."/>
            <person name="Chen J."/>
            <person name="Wang L."/>
            <person name="Chen A."/>
            <person name="Yu S."/>
            <person name="Gao Z."/>
            <person name="Jin L."/>
            <person name="Gu W."/>
            <person name="Wang Z."/>
            <person name="Zhao L."/>
            <person name="Shi B."/>
            <person name="Wen H."/>
            <person name="Lin R."/>
            <person name="Jones M.K."/>
            <person name="Brejova B."/>
            <person name="Vinar T."/>
            <person name="Zhao G."/>
            <person name="McManus D.P."/>
            <person name="Chen Z."/>
            <person name="Zhou Y."/>
            <person name="Wang S."/>
        </authorList>
    </citation>
    <scope>NUCLEOTIDE SEQUENCE [LARGE SCALE GENOMIC DNA]</scope>
</reference>
<dbReference type="RefSeq" id="XP_024352458.1">
    <property type="nucleotide sequence ID" value="XM_024493186.1"/>
</dbReference>
<dbReference type="EMBL" id="APAU02000022">
    <property type="protein sequence ID" value="EUB61262.1"/>
    <property type="molecule type" value="Genomic_DNA"/>
</dbReference>
<evidence type="ECO:0000256" key="3">
    <source>
        <dbReference type="ARBA" id="ARBA00022692"/>
    </source>
</evidence>
<keyword evidence="4 7" id="KW-0732">Signal</keyword>
<dbReference type="KEGG" id="egl:EGR_03937"/>
<feature type="chain" id="PRO_5007366388" description="Transmembrane 9 superfamily member" evidence="7">
    <location>
        <begin position="19"/>
        <end position="643"/>
    </location>
</feature>
<keyword evidence="3 7" id="KW-0812">Transmembrane</keyword>
<dbReference type="AlphaFoldDB" id="W6USC1"/>
<feature type="transmembrane region" description="Helical" evidence="7">
    <location>
        <begin position="377"/>
        <end position="402"/>
    </location>
</feature>
<evidence type="ECO:0000313" key="8">
    <source>
        <dbReference type="EMBL" id="EUB61262.1"/>
    </source>
</evidence>
<evidence type="ECO:0000256" key="6">
    <source>
        <dbReference type="ARBA" id="ARBA00023136"/>
    </source>
</evidence>
<dbReference type="CTD" id="36339652"/>
<feature type="transmembrane region" description="Helical" evidence="7">
    <location>
        <begin position="604"/>
        <end position="632"/>
    </location>
</feature>
<dbReference type="Proteomes" id="UP000019149">
    <property type="component" value="Unassembled WGS sequence"/>
</dbReference>
<dbReference type="STRING" id="6210.W6USC1"/>
<evidence type="ECO:0000256" key="1">
    <source>
        <dbReference type="ARBA" id="ARBA00004141"/>
    </source>
</evidence>
<accession>W6USC1</accession>
<dbReference type="GeneID" id="36339652"/>
<feature type="transmembrane region" description="Helical" evidence="7">
    <location>
        <begin position="573"/>
        <end position="592"/>
    </location>
</feature>
<evidence type="ECO:0000256" key="2">
    <source>
        <dbReference type="ARBA" id="ARBA00005227"/>
    </source>
</evidence>
<comment type="subcellular location">
    <subcellularLocation>
        <location evidence="1">Membrane</location>
        <topology evidence="1">Multi-pass membrane protein</topology>
    </subcellularLocation>
</comment>
<keyword evidence="5 7" id="KW-1133">Transmembrane helix</keyword>
<name>W6USC1_ECHGR</name>
<organism evidence="8 9">
    <name type="scientific">Echinococcus granulosus</name>
    <name type="common">Hydatid tapeworm</name>
    <dbReference type="NCBI Taxonomy" id="6210"/>
    <lineage>
        <taxon>Eukaryota</taxon>
        <taxon>Metazoa</taxon>
        <taxon>Spiralia</taxon>
        <taxon>Lophotrochozoa</taxon>
        <taxon>Platyhelminthes</taxon>
        <taxon>Cestoda</taxon>
        <taxon>Eucestoda</taxon>
        <taxon>Cyclophyllidea</taxon>
        <taxon>Taeniidae</taxon>
        <taxon>Echinococcus</taxon>
        <taxon>Echinococcus granulosus group</taxon>
    </lineage>
</organism>
<dbReference type="OMA" id="VPFIACC"/>
<feature type="transmembrane region" description="Helical" evidence="7">
    <location>
        <begin position="449"/>
        <end position="473"/>
    </location>
</feature>
<feature type="transmembrane region" description="Helical" evidence="7">
    <location>
        <begin position="533"/>
        <end position="561"/>
    </location>
</feature>
<dbReference type="InterPro" id="IPR004240">
    <property type="entry name" value="EMP70"/>
</dbReference>
<feature type="transmembrane region" description="Helical" evidence="7">
    <location>
        <begin position="503"/>
        <end position="527"/>
    </location>
</feature>
<dbReference type="GO" id="GO:0072657">
    <property type="term" value="P:protein localization to membrane"/>
    <property type="evidence" value="ECO:0007669"/>
    <property type="project" value="TreeGrafter"/>
</dbReference>
<protein>
    <recommendedName>
        <fullName evidence="7">Transmembrane 9 superfamily member</fullName>
    </recommendedName>
</protein>
<dbReference type="OrthoDB" id="1666796at2759"/>
<dbReference type="Pfam" id="PF02990">
    <property type="entry name" value="EMP70"/>
    <property type="match status" value="1"/>
</dbReference>
<dbReference type="PANTHER" id="PTHR10766:SF176">
    <property type="entry name" value="TRANSMEMBRANE 9 SUPERFAMILY MEMBER"/>
    <property type="match status" value="1"/>
</dbReference>
<feature type="transmembrane region" description="Helical" evidence="7">
    <location>
        <begin position="414"/>
        <end position="437"/>
    </location>
</feature>
<proteinExistence type="inferred from homology"/>
<feature type="transmembrane region" description="Helical" evidence="7">
    <location>
        <begin position="344"/>
        <end position="371"/>
    </location>
</feature>
<gene>
    <name evidence="8" type="ORF">EGR_03937</name>
</gene>
<sequence>MMFLFAFVILLNVLNVKSVPGLSLTNYCEDYLVGGCTSIIEVYAGRLSSPILFGPFLPPQLDQCVSDNPTYSPANLGAKLFGEMLASTNIKASIQFKKSGECVELCRKTYDPKDSLPGGTYTKLLQGIRQSYNRYWVSDNIPVIACKRTLGGKVCERSFPLGCYKTDSQIEPTQCKAQLSSAQEATPYLFNHFIFNITYTAASPSKYNLIAVQVTPLSIGHDVKDLKCPNNRPLALPEKIIAPLTIVYTYSVHFSEVRDAPLSSRWSYLISEAPHESIQWVSIINSVLVVFFLTILVAIVLVRTLRRDFLRYDRLESEPNETQEEFGWKLVHGDVFRAPRYPMLFAVLIGSGVQMALMSVITLFFACFGILSPIHRGAFATCAIAVFVCLGASAGYTSARLYKFFGGLRWKTNILMTGLFCPGLVMSVFLVINLVLISLNSSAAVSFTAILSILAMWLLVSLPLCFFGAFFGFRQQVIRVPTRTNQIPRQVPPQACYTRILPAMLLTGLLPFGCIFVQLFFIFNSIWGQQLFFMFGFLFLVFVFFLACIVEITILTCYFQLCAENYRWWWRSFLSGGSTAIYVLGYAVHYYLFKTQYKGFISGFLYLTCTTLVSGLFFIMLGSVGFLSCFIFTRKIYRVVKVD</sequence>
<evidence type="ECO:0000256" key="7">
    <source>
        <dbReference type="RuleBase" id="RU363079"/>
    </source>
</evidence>
<evidence type="ECO:0000256" key="4">
    <source>
        <dbReference type="ARBA" id="ARBA00022729"/>
    </source>
</evidence>
<keyword evidence="9" id="KW-1185">Reference proteome</keyword>